<feature type="domain" description="Terpene synthase N-terminal" evidence="9">
    <location>
        <begin position="137"/>
        <end position="183"/>
    </location>
</feature>
<dbReference type="SUPFAM" id="SSF48576">
    <property type="entry name" value="Terpenoid synthases"/>
    <property type="match status" value="1"/>
</dbReference>
<reference evidence="11" key="1">
    <citation type="submission" date="2020-06" db="EMBL/GenBank/DDBJ databases">
        <authorList>
            <person name="Li T."/>
            <person name="Hu X."/>
            <person name="Zhang T."/>
            <person name="Song X."/>
            <person name="Zhang H."/>
            <person name="Dai N."/>
            <person name="Sheng W."/>
            <person name="Hou X."/>
            <person name="Wei L."/>
        </authorList>
    </citation>
    <scope>NUCLEOTIDE SEQUENCE</scope>
    <source>
        <strain evidence="11">KEN1</strain>
        <tissue evidence="11">Leaf</tissue>
    </source>
</reference>
<dbReference type="InterPro" id="IPR008949">
    <property type="entry name" value="Isoprenoid_synthase_dom_sf"/>
</dbReference>
<dbReference type="PANTHER" id="PTHR31739:SF3">
    <property type="entry name" value="ENT-KAUR-16-ENE SYNTHASE, CHLOROPLASTIC"/>
    <property type="match status" value="1"/>
</dbReference>
<comment type="caution">
    <text evidence="11">The sequence shown here is derived from an EMBL/GenBank/DDBJ whole genome shotgun (WGS) entry which is preliminary data.</text>
</comment>
<comment type="similarity">
    <text evidence="3">Belongs to the terpene synthase family.</text>
</comment>
<dbReference type="Pfam" id="PF03936">
    <property type="entry name" value="Terpene_synth_C"/>
    <property type="match status" value="1"/>
</dbReference>
<keyword evidence="5" id="KW-0934">Plastid</keyword>
<feature type="domain" description="Terpene synthase metal-binding" evidence="10">
    <location>
        <begin position="220"/>
        <end position="454"/>
    </location>
</feature>
<evidence type="ECO:0000256" key="8">
    <source>
        <dbReference type="ARBA" id="ARBA00023239"/>
    </source>
</evidence>
<evidence type="ECO:0000256" key="2">
    <source>
        <dbReference type="ARBA" id="ARBA00004229"/>
    </source>
</evidence>
<dbReference type="PANTHER" id="PTHR31739">
    <property type="entry name" value="ENT-COPALYL DIPHOSPHATE SYNTHASE, CHLOROPLASTIC"/>
    <property type="match status" value="1"/>
</dbReference>
<dbReference type="Pfam" id="PF01397">
    <property type="entry name" value="Terpene_synth"/>
    <property type="match status" value="1"/>
</dbReference>
<comment type="subcellular location">
    <subcellularLocation>
        <location evidence="2">Plastid</location>
        <location evidence="2">Chloroplast</location>
    </subcellularLocation>
</comment>
<dbReference type="InterPro" id="IPR008930">
    <property type="entry name" value="Terpenoid_cyclase/PrenylTrfase"/>
</dbReference>
<dbReference type="GO" id="GO:0010333">
    <property type="term" value="F:terpene synthase activity"/>
    <property type="evidence" value="ECO:0007669"/>
    <property type="project" value="InterPro"/>
</dbReference>
<dbReference type="EMBL" id="JACGWN010000007">
    <property type="protein sequence ID" value="KAL0443116.1"/>
    <property type="molecule type" value="Genomic_DNA"/>
</dbReference>
<comment type="cofactor">
    <cofactor evidence="1">
        <name>Mg(2+)</name>
        <dbReference type="ChEBI" id="CHEBI:18420"/>
    </cofactor>
</comment>
<dbReference type="InterPro" id="IPR050148">
    <property type="entry name" value="Terpene_synthase-like"/>
</dbReference>
<keyword evidence="4" id="KW-0150">Chloroplast</keyword>
<proteinExistence type="inferred from homology"/>
<reference evidence="11" key="2">
    <citation type="journal article" date="2024" name="Plant">
        <title>Genomic evolution and insights into agronomic trait innovations of Sesamum species.</title>
        <authorList>
            <person name="Miao H."/>
            <person name="Wang L."/>
            <person name="Qu L."/>
            <person name="Liu H."/>
            <person name="Sun Y."/>
            <person name="Le M."/>
            <person name="Wang Q."/>
            <person name="Wei S."/>
            <person name="Zheng Y."/>
            <person name="Lin W."/>
            <person name="Duan Y."/>
            <person name="Cao H."/>
            <person name="Xiong S."/>
            <person name="Wang X."/>
            <person name="Wei L."/>
            <person name="Li C."/>
            <person name="Ma Q."/>
            <person name="Ju M."/>
            <person name="Zhao R."/>
            <person name="Li G."/>
            <person name="Mu C."/>
            <person name="Tian Q."/>
            <person name="Mei H."/>
            <person name="Zhang T."/>
            <person name="Gao T."/>
            <person name="Zhang H."/>
        </authorList>
    </citation>
    <scope>NUCLEOTIDE SEQUENCE</scope>
    <source>
        <strain evidence="11">KEN1</strain>
    </source>
</reference>
<keyword evidence="8" id="KW-0456">Lyase</keyword>
<dbReference type="InterPro" id="IPR001906">
    <property type="entry name" value="Terpene_synth_N"/>
</dbReference>
<evidence type="ECO:0000256" key="5">
    <source>
        <dbReference type="ARBA" id="ARBA00022640"/>
    </source>
</evidence>
<keyword evidence="7" id="KW-0460">Magnesium</keyword>
<evidence type="ECO:0000256" key="6">
    <source>
        <dbReference type="ARBA" id="ARBA00022723"/>
    </source>
</evidence>
<name>A0AAW2WQU0_9LAMI</name>
<dbReference type="AlphaFoldDB" id="A0AAW2WQU0"/>
<evidence type="ECO:0000259" key="9">
    <source>
        <dbReference type="Pfam" id="PF01397"/>
    </source>
</evidence>
<dbReference type="GO" id="GO:0000287">
    <property type="term" value="F:magnesium ion binding"/>
    <property type="evidence" value="ECO:0007669"/>
    <property type="project" value="InterPro"/>
</dbReference>
<gene>
    <name evidence="11" type="ORF">Slati_2034300</name>
</gene>
<dbReference type="Gene3D" id="1.10.600.10">
    <property type="entry name" value="Farnesyl Diphosphate Synthase"/>
    <property type="match status" value="1"/>
</dbReference>
<protein>
    <submittedName>
        <fullName evidence="11">Ent-kaurene synthase TSP4, chloroplastic</fullName>
    </submittedName>
</protein>
<evidence type="ECO:0000256" key="4">
    <source>
        <dbReference type="ARBA" id="ARBA00022528"/>
    </source>
</evidence>
<dbReference type="InterPro" id="IPR005630">
    <property type="entry name" value="Terpene_synthase_metal-bd"/>
</dbReference>
<dbReference type="GO" id="GO:0009686">
    <property type="term" value="P:gibberellin biosynthetic process"/>
    <property type="evidence" value="ECO:0007669"/>
    <property type="project" value="TreeGrafter"/>
</dbReference>
<dbReference type="SUPFAM" id="SSF48239">
    <property type="entry name" value="Terpenoid cyclases/Protein prenyltransferases"/>
    <property type="match status" value="2"/>
</dbReference>
<evidence type="ECO:0000256" key="7">
    <source>
        <dbReference type="ARBA" id="ARBA00022842"/>
    </source>
</evidence>
<dbReference type="Gene3D" id="1.50.10.160">
    <property type="match status" value="1"/>
</dbReference>
<keyword evidence="6" id="KW-0479">Metal-binding</keyword>
<evidence type="ECO:0000313" key="11">
    <source>
        <dbReference type="EMBL" id="KAL0443116.1"/>
    </source>
</evidence>
<sequence>MSLQLSGSLFLGRKKSDFRCLWFSRHASASLDTRVQATSARTSSVCFEEAKERIVKLIHKAELSVSTYDTAWVAMVPSPHSLEEPCFPDCLNWLLENQCHDGSWARPHHHPFLQKDVLSSTLACVLALRKWGVGEEQIERVPAVYPLDVYTQLCTVDNLERLGISRYFRKEIQRVLDETYSSPNFGNKDFLFLSVEDFNKCQAIHREELKELERWVAENRLDELKFARRKSAYCYFSAAATFFAPELSDARMSWAKNGVLTTVVDDFFDVGGSMEELKNLIHLVEAYAHLLILALLESAYYFDDMKIEFMDRAKRLKSSCLLHLDLWYQGMKWLELLYSMMKETEWARDNYLPTIDEYMSNAYVSFALGPIVLPALYLIGPKLSDEMVHHSEFHNLFKLMSTCGRILNDIRTCERELKDGKLNAVPLYIINSGGEMTKEAAIAEMKPMVDSKRRELLRLVLEGKSSILPRPCKDLFWHMSTVLHLFYSKDDGFTSQDLIRVVNSIIHEPIALTELSDE</sequence>
<organism evidence="11">
    <name type="scientific">Sesamum latifolium</name>
    <dbReference type="NCBI Taxonomy" id="2727402"/>
    <lineage>
        <taxon>Eukaryota</taxon>
        <taxon>Viridiplantae</taxon>
        <taxon>Streptophyta</taxon>
        <taxon>Embryophyta</taxon>
        <taxon>Tracheophyta</taxon>
        <taxon>Spermatophyta</taxon>
        <taxon>Magnoliopsida</taxon>
        <taxon>eudicotyledons</taxon>
        <taxon>Gunneridae</taxon>
        <taxon>Pentapetalae</taxon>
        <taxon>asterids</taxon>
        <taxon>lamiids</taxon>
        <taxon>Lamiales</taxon>
        <taxon>Pedaliaceae</taxon>
        <taxon>Sesamum</taxon>
    </lineage>
</organism>
<accession>A0AAW2WQU0</accession>
<evidence type="ECO:0000256" key="1">
    <source>
        <dbReference type="ARBA" id="ARBA00001946"/>
    </source>
</evidence>
<dbReference type="GO" id="GO:0009507">
    <property type="term" value="C:chloroplast"/>
    <property type="evidence" value="ECO:0007669"/>
    <property type="project" value="UniProtKB-SubCell"/>
</dbReference>
<evidence type="ECO:0000256" key="3">
    <source>
        <dbReference type="ARBA" id="ARBA00006333"/>
    </source>
</evidence>
<evidence type="ECO:0000259" key="10">
    <source>
        <dbReference type="Pfam" id="PF03936"/>
    </source>
</evidence>
<dbReference type="FunFam" id="1.10.600.10:FF:000005">
    <property type="entry name" value="Ent-kaur-16-ene synthase, chloroplastic"/>
    <property type="match status" value="1"/>
</dbReference>